<dbReference type="Proteomes" id="UP000321570">
    <property type="component" value="Unassembled WGS sequence"/>
</dbReference>
<reference evidence="1 2" key="1">
    <citation type="submission" date="2019-07" db="EMBL/GenBank/DDBJ databases">
        <authorList>
            <person name="Jastrzebski P J."/>
            <person name="Paukszto L."/>
            <person name="Jastrzebski P J."/>
        </authorList>
    </citation>
    <scope>NUCLEOTIDE SEQUENCE [LARGE SCALE GENOMIC DNA]</scope>
    <source>
        <strain evidence="1 2">WMS-il1</strain>
    </source>
</reference>
<name>A0A564Z909_HYMDI</name>
<gene>
    <name evidence="1" type="ORF">WMSIL1_LOCUS13642</name>
</gene>
<sequence>MLLSSRTLLPELQRKWFLLIILYEQFNEKEPEQQGSVTSDGTELWYIQFRYLMLLDSMRCVATLLGKTIFKKCCVVDRNISLVRLDWTDGLNFIRFPDENKTCQTPTLEPTNAKNLARGYSQCLCVAEIPHPLIYIQSPKADSSRTQL</sequence>
<dbReference type="EMBL" id="CABIJS010000697">
    <property type="protein sequence ID" value="VUZ55995.1"/>
    <property type="molecule type" value="Genomic_DNA"/>
</dbReference>
<dbReference type="AlphaFoldDB" id="A0A564Z909"/>
<proteinExistence type="predicted"/>
<organism evidence="1 2">
    <name type="scientific">Hymenolepis diminuta</name>
    <name type="common">Rat tapeworm</name>
    <dbReference type="NCBI Taxonomy" id="6216"/>
    <lineage>
        <taxon>Eukaryota</taxon>
        <taxon>Metazoa</taxon>
        <taxon>Spiralia</taxon>
        <taxon>Lophotrochozoa</taxon>
        <taxon>Platyhelminthes</taxon>
        <taxon>Cestoda</taxon>
        <taxon>Eucestoda</taxon>
        <taxon>Cyclophyllidea</taxon>
        <taxon>Hymenolepididae</taxon>
        <taxon>Hymenolepis</taxon>
    </lineage>
</organism>
<protein>
    <submittedName>
        <fullName evidence="1">Uncharacterized protein</fullName>
    </submittedName>
</protein>
<evidence type="ECO:0000313" key="1">
    <source>
        <dbReference type="EMBL" id="VUZ55995.1"/>
    </source>
</evidence>
<keyword evidence="2" id="KW-1185">Reference proteome</keyword>
<accession>A0A564Z909</accession>
<evidence type="ECO:0000313" key="2">
    <source>
        <dbReference type="Proteomes" id="UP000321570"/>
    </source>
</evidence>